<evidence type="ECO:0000313" key="2">
    <source>
        <dbReference type="Proteomes" id="UP000308092"/>
    </source>
</evidence>
<dbReference type="AlphaFoldDB" id="A0A4S3JJ09"/>
<proteinExistence type="predicted"/>
<dbReference type="Proteomes" id="UP000308092">
    <property type="component" value="Unassembled WGS sequence"/>
</dbReference>
<protein>
    <submittedName>
        <fullName evidence="1">Uncharacterized protein</fullName>
    </submittedName>
</protein>
<organism evidence="1 2">
    <name type="scientific">Aspergillus tanneri</name>
    <dbReference type="NCBI Taxonomy" id="1220188"/>
    <lineage>
        <taxon>Eukaryota</taxon>
        <taxon>Fungi</taxon>
        <taxon>Dikarya</taxon>
        <taxon>Ascomycota</taxon>
        <taxon>Pezizomycotina</taxon>
        <taxon>Eurotiomycetes</taxon>
        <taxon>Eurotiomycetidae</taxon>
        <taxon>Eurotiales</taxon>
        <taxon>Aspergillaceae</taxon>
        <taxon>Aspergillus</taxon>
        <taxon>Aspergillus subgen. Circumdati</taxon>
    </lineage>
</organism>
<comment type="caution">
    <text evidence="1">The sequence shown here is derived from an EMBL/GenBank/DDBJ whole genome shotgun (WGS) entry which is preliminary data.</text>
</comment>
<sequence>MSETGSRVENNRAYTAMGFHEVLDG</sequence>
<keyword evidence="2" id="KW-1185">Reference proteome</keyword>
<dbReference type="EMBL" id="SOSA01000153">
    <property type="protein sequence ID" value="THC95519.1"/>
    <property type="molecule type" value="Genomic_DNA"/>
</dbReference>
<accession>A0A4S3JJ09</accession>
<gene>
    <name evidence="1" type="ORF">EYZ11_004991</name>
</gene>
<dbReference type="VEuPathDB" id="FungiDB:EYZ11_004991"/>
<name>A0A4S3JJ09_9EURO</name>
<evidence type="ECO:0000313" key="1">
    <source>
        <dbReference type="EMBL" id="THC95519.1"/>
    </source>
</evidence>
<reference evidence="1 2" key="1">
    <citation type="submission" date="2019-03" db="EMBL/GenBank/DDBJ databases">
        <title>The genome sequence of a newly discovered highly antifungal drug resistant Aspergillus species, Aspergillus tanneri NIH 1004.</title>
        <authorList>
            <person name="Mounaud S."/>
            <person name="Singh I."/>
            <person name="Joardar V."/>
            <person name="Pakala S."/>
            <person name="Pakala S."/>
            <person name="Venepally P."/>
            <person name="Hoover J."/>
            <person name="Nierman W."/>
            <person name="Chung J."/>
            <person name="Losada L."/>
        </authorList>
    </citation>
    <scope>NUCLEOTIDE SEQUENCE [LARGE SCALE GENOMIC DNA]</scope>
    <source>
        <strain evidence="1 2">NIH1004</strain>
    </source>
</reference>